<evidence type="ECO:0000259" key="10">
    <source>
        <dbReference type="Pfam" id="PF08245"/>
    </source>
</evidence>
<dbReference type="GO" id="GO:0008360">
    <property type="term" value="P:regulation of cell shape"/>
    <property type="evidence" value="ECO:0007669"/>
    <property type="project" value="UniProtKB-KW"/>
</dbReference>
<organism evidence="11 12">
    <name type="scientific">Neisseria lisongii</name>
    <dbReference type="NCBI Taxonomy" id="2912188"/>
    <lineage>
        <taxon>Bacteria</taxon>
        <taxon>Pseudomonadati</taxon>
        <taxon>Pseudomonadota</taxon>
        <taxon>Betaproteobacteria</taxon>
        <taxon>Neisseriales</taxon>
        <taxon>Neisseriaceae</taxon>
        <taxon>Neisseria</taxon>
    </lineage>
</organism>
<dbReference type="Pfam" id="PF21799">
    <property type="entry name" value="MurD-like_N"/>
    <property type="match status" value="1"/>
</dbReference>
<dbReference type="InterPro" id="IPR005762">
    <property type="entry name" value="MurD"/>
</dbReference>
<keyword evidence="5 7" id="KW-0547">Nucleotide-binding</keyword>
<protein>
    <recommendedName>
        <fullName evidence="7 8">UDP-N-acetylmuramoylalanine--D-glutamate ligase</fullName>
        <ecNumber evidence="7 8">6.3.2.9</ecNumber>
    </recommendedName>
    <alternativeName>
        <fullName evidence="7">D-glutamic acid-adding enzyme</fullName>
    </alternativeName>
    <alternativeName>
        <fullName evidence="7">UDP-N-acetylmuramoyl-L-alanyl-D-glutamate synthetase</fullName>
    </alternativeName>
</protein>
<dbReference type="GO" id="GO:0051301">
    <property type="term" value="P:cell division"/>
    <property type="evidence" value="ECO:0007669"/>
    <property type="project" value="UniProtKB-KW"/>
</dbReference>
<comment type="subcellular location">
    <subcellularLocation>
        <location evidence="1 7 8">Cytoplasm</location>
    </subcellularLocation>
</comment>
<dbReference type="PANTHER" id="PTHR43692:SF1">
    <property type="entry name" value="UDP-N-ACETYLMURAMOYLALANINE--D-GLUTAMATE LIGASE"/>
    <property type="match status" value="1"/>
</dbReference>
<dbReference type="Gene3D" id="3.90.190.20">
    <property type="entry name" value="Mur ligase, C-terminal domain"/>
    <property type="match status" value="1"/>
</dbReference>
<dbReference type="GO" id="GO:0071555">
    <property type="term" value="P:cell wall organization"/>
    <property type="evidence" value="ECO:0007669"/>
    <property type="project" value="UniProtKB-KW"/>
</dbReference>
<dbReference type="GO" id="GO:0009252">
    <property type="term" value="P:peptidoglycan biosynthetic process"/>
    <property type="evidence" value="ECO:0007669"/>
    <property type="project" value="UniProtKB-UniRule"/>
</dbReference>
<evidence type="ECO:0000256" key="6">
    <source>
        <dbReference type="ARBA" id="ARBA00022840"/>
    </source>
</evidence>
<evidence type="ECO:0000256" key="5">
    <source>
        <dbReference type="ARBA" id="ARBA00022741"/>
    </source>
</evidence>
<keyword evidence="7 8" id="KW-0132">Cell division</keyword>
<comment type="similarity">
    <text evidence="7">Belongs to the MurCDEF family.</text>
</comment>
<dbReference type="GO" id="GO:0005737">
    <property type="term" value="C:cytoplasm"/>
    <property type="evidence" value="ECO:0007669"/>
    <property type="project" value="UniProtKB-SubCell"/>
</dbReference>
<evidence type="ECO:0000256" key="7">
    <source>
        <dbReference type="HAMAP-Rule" id="MF_00639"/>
    </source>
</evidence>
<comment type="catalytic activity">
    <reaction evidence="7 8">
        <text>UDP-N-acetyl-alpha-D-muramoyl-L-alanine + D-glutamate + ATP = UDP-N-acetyl-alpha-D-muramoyl-L-alanyl-D-glutamate + ADP + phosphate + H(+)</text>
        <dbReference type="Rhea" id="RHEA:16429"/>
        <dbReference type="ChEBI" id="CHEBI:15378"/>
        <dbReference type="ChEBI" id="CHEBI:29986"/>
        <dbReference type="ChEBI" id="CHEBI:30616"/>
        <dbReference type="ChEBI" id="CHEBI:43474"/>
        <dbReference type="ChEBI" id="CHEBI:83898"/>
        <dbReference type="ChEBI" id="CHEBI:83900"/>
        <dbReference type="ChEBI" id="CHEBI:456216"/>
        <dbReference type="EC" id="6.3.2.9"/>
    </reaction>
</comment>
<dbReference type="SUPFAM" id="SSF53623">
    <property type="entry name" value="MurD-like peptide ligases, catalytic domain"/>
    <property type="match status" value="1"/>
</dbReference>
<evidence type="ECO:0000256" key="8">
    <source>
        <dbReference type="RuleBase" id="RU003664"/>
    </source>
</evidence>
<evidence type="ECO:0000256" key="2">
    <source>
        <dbReference type="ARBA" id="ARBA00004752"/>
    </source>
</evidence>
<gene>
    <name evidence="7 11" type="primary">murD</name>
    <name evidence="11" type="ORF">L4H06_02620</name>
</gene>
<dbReference type="GO" id="GO:0005524">
    <property type="term" value="F:ATP binding"/>
    <property type="evidence" value="ECO:0007669"/>
    <property type="project" value="UniProtKB-UniRule"/>
</dbReference>
<feature type="binding site" evidence="7">
    <location>
        <begin position="117"/>
        <end position="123"/>
    </location>
    <ligand>
        <name>ATP</name>
        <dbReference type="ChEBI" id="CHEBI:30616"/>
    </ligand>
</feature>
<evidence type="ECO:0000256" key="3">
    <source>
        <dbReference type="ARBA" id="ARBA00022490"/>
    </source>
</evidence>
<keyword evidence="4 7" id="KW-0436">Ligase</keyword>
<dbReference type="EC" id="6.3.2.9" evidence="7 8"/>
<dbReference type="InterPro" id="IPR013221">
    <property type="entry name" value="Mur_ligase_cen"/>
</dbReference>
<dbReference type="SUPFAM" id="SSF51984">
    <property type="entry name" value="MurCD N-terminal domain"/>
    <property type="match status" value="1"/>
</dbReference>
<name>A0AAW5ALZ3_9NEIS</name>
<dbReference type="Gene3D" id="3.40.50.720">
    <property type="entry name" value="NAD(P)-binding Rossmann-like Domain"/>
    <property type="match status" value="1"/>
</dbReference>
<dbReference type="InterPro" id="IPR004101">
    <property type="entry name" value="Mur_ligase_C"/>
</dbReference>
<proteinExistence type="inferred from homology"/>
<dbReference type="InterPro" id="IPR036615">
    <property type="entry name" value="Mur_ligase_C_dom_sf"/>
</dbReference>
<comment type="caution">
    <text evidence="11">The sequence shown here is derived from an EMBL/GenBank/DDBJ whole genome shotgun (WGS) entry which is preliminary data.</text>
</comment>
<sequence length="467" mass="50020">MNWQNKKILVAGLGGTGLSMIAFLRQAGAEVAAYDAELKPERVAQVGAIFDGLTFYTGELRNALAQGFDILALSPGISERTPEIAAFKARGGEVLGDIEILARTLNQRGDKVIAITGSNGKTTVTSLVGHLCIQCGWDTVIAGNIGMPVLEAELQRSGKKADVWVLELSSFQLENTESLSPDAATVLNISEDHLDRYDNLLDYAHTKDKIFRGDGVQVLNADDVFCKAMKRANRTAKWFSLEHEADYWLDAAAGRLKTSEASFCEAKTAGFAKTSEADSGESETLLAAADIPLQGRHNQANVLAALALCEAVGLPRSELLKHVQTFQGLPHRVEKIGEKNGVTFIDDSKGTNVGATAAAISGLQNPLIVILGGVGKGQDFTPLREIVRQKAKAVMLIGVDAPQIRRDLAGCGVDLIDCAGMEEAVQNAYARAVEGDIVLLSPACASFDMFNGYAHRSEVFIQAFENL</sequence>
<dbReference type="EMBL" id="JAKKDL010000002">
    <property type="protein sequence ID" value="MCF7529127.1"/>
    <property type="molecule type" value="Genomic_DNA"/>
</dbReference>
<evidence type="ECO:0000256" key="4">
    <source>
        <dbReference type="ARBA" id="ARBA00022598"/>
    </source>
</evidence>
<feature type="domain" description="Mur ligase central" evidence="10">
    <location>
        <begin position="115"/>
        <end position="308"/>
    </location>
</feature>
<dbReference type="PANTHER" id="PTHR43692">
    <property type="entry name" value="UDP-N-ACETYLMURAMOYLALANINE--D-GLUTAMATE LIGASE"/>
    <property type="match status" value="1"/>
</dbReference>
<evidence type="ECO:0000313" key="12">
    <source>
        <dbReference type="Proteomes" id="UP001201397"/>
    </source>
</evidence>
<feature type="domain" description="Mur ligase C-terminal" evidence="9">
    <location>
        <begin position="331"/>
        <end position="444"/>
    </location>
</feature>
<reference evidence="11" key="1">
    <citation type="submission" date="2022-01" db="EMBL/GenBank/DDBJ databases">
        <title>Neisseria sp. ZJ104.</title>
        <authorList>
            <person name="Yang C."/>
        </authorList>
    </citation>
    <scope>NUCLEOTIDE SEQUENCE</scope>
    <source>
        <strain evidence="11">ZJ104</strain>
    </source>
</reference>
<keyword evidence="7 8" id="KW-0131">Cell cycle</keyword>
<dbReference type="HAMAP" id="MF_00639">
    <property type="entry name" value="MurD"/>
    <property type="match status" value="1"/>
</dbReference>
<dbReference type="AlphaFoldDB" id="A0AAW5ALZ3"/>
<keyword evidence="6 7" id="KW-0067">ATP-binding</keyword>
<keyword evidence="3 7" id="KW-0963">Cytoplasm</keyword>
<dbReference type="InterPro" id="IPR036565">
    <property type="entry name" value="Mur-like_cat_sf"/>
</dbReference>
<evidence type="ECO:0000259" key="9">
    <source>
        <dbReference type="Pfam" id="PF02875"/>
    </source>
</evidence>
<evidence type="ECO:0000313" key="11">
    <source>
        <dbReference type="EMBL" id="MCF7529127.1"/>
    </source>
</evidence>
<dbReference type="SUPFAM" id="SSF53244">
    <property type="entry name" value="MurD-like peptide ligases, peptide-binding domain"/>
    <property type="match status" value="1"/>
</dbReference>
<comment type="function">
    <text evidence="7 8">Cell wall formation. Catalyzes the addition of glutamate to the nucleotide precursor UDP-N-acetylmuramoyl-L-alanine (UMA).</text>
</comment>
<dbReference type="Pfam" id="PF08245">
    <property type="entry name" value="Mur_ligase_M"/>
    <property type="match status" value="1"/>
</dbReference>
<dbReference type="Proteomes" id="UP001201397">
    <property type="component" value="Unassembled WGS sequence"/>
</dbReference>
<keyword evidence="7 8" id="KW-0961">Cell wall biogenesis/degradation</keyword>
<dbReference type="Pfam" id="PF02875">
    <property type="entry name" value="Mur_ligase_C"/>
    <property type="match status" value="1"/>
</dbReference>
<keyword evidence="7 8" id="KW-0573">Peptidoglycan synthesis</keyword>
<accession>A0AAW5ALZ3</accession>
<dbReference type="Gene3D" id="3.40.1190.10">
    <property type="entry name" value="Mur-like, catalytic domain"/>
    <property type="match status" value="1"/>
</dbReference>
<dbReference type="GO" id="GO:0008764">
    <property type="term" value="F:UDP-N-acetylmuramoylalanine-D-glutamate ligase activity"/>
    <property type="evidence" value="ECO:0007669"/>
    <property type="project" value="UniProtKB-UniRule"/>
</dbReference>
<dbReference type="NCBIfam" id="TIGR01087">
    <property type="entry name" value="murD"/>
    <property type="match status" value="1"/>
</dbReference>
<evidence type="ECO:0000256" key="1">
    <source>
        <dbReference type="ARBA" id="ARBA00004496"/>
    </source>
</evidence>
<dbReference type="RefSeq" id="WP_237092419.1">
    <property type="nucleotide sequence ID" value="NZ_JAKKDL010000002.1"/>
</dbReference>
<keyword evidence="7 8" id="KW-0133">Cell shape</keyword>
<comment type="pathway">
    <text evidence="2 7 8">Cell wall biogenesis; peptidoglycan biosynthesis.</text>
</comment>